<feature type="transmembrane region" description="Helical" evidence="1">
    <location>
        <begin position="92"/>
        <end position="113"/>
    </location>
</feature>
<evidence type="ECO:0000313" key="2">
    <source>
        <dbReference type="EMBL" id="AZP03456.1"/>
    </source>
</evidence>
<dbReference type="Pfam" id="PF03806">
    <property type="entry name" value="ABG_transport"/>
    <property type="match status" value="1"/>
</dbReference>
<proteinExistence type="predicted"/>
<dbReference type="Proteomes" id="UP000273326">
    <property type="component" value="Chromosome"/>
</dbReference>
<dbReference type="PANTHER" id="PTHR30282">
    <property type="entry name" value="P-AMINOBENZOYL GLUTAMATE TRANSPORTER"/>
    <property type="match status" value="1"/>
</dbReference>
<accession>A0A3S9H7Z7</accession>
<evidence type="ECO:0000313" key="3">
    <source>
        <dbReference type="Proteomes" id="UP000273326"/>
    </source>
</evidence>
<feature type="transmembrane region" description="Helical" evidence="1">
    <location>
        <begin position="30"/>
        <end position="52"/>
    </location>
</feature>
<dbReference type="RefSeq" id="WP_126108547.1">
    <property type="nucleotide sequence ID" value="NZ_CP034465.1"/>
</dbReference>
<feature type="transmembrane region" description="Helical" evidence="1">
    <location>
        <begin position="147"/>
        <end position="164"/>
    </location>
</feature>
<organism evidence="2 3">
    <name type="scientific">Jeotgalibaca ciconiae</name>
    <dbReference type="NCBI Taxonomy" id="2496265"/>
    <lineage>
        <taxon>Bacteria</taxon>
        <taxon>Bacillati</taxon>
        <taxon>Bacillota</taxon>
        <taxon>Bacilli</taxon>
        <taxon>Lactobacillales</taxon>
        <taxon>Carnobacteriaceae</taxon>
        <taxon>Jeotgalibaca</taxon>
    </lineage>
</organism>
<evidence type="ECO:0000256" key="1">
    <source>
        <dbReference type="SAM" id="Phobius"/>
    </source>
</evidence>
<reference evidence="3" key="1">
    <citation type="submission" date="2018-12" db="EMBL/GenBank/DDBJ databases">
        <title>Complete genome sequencing of Jeotgalibaca sp. H21T32.</title>
        <authorList>
            <person name="Bae J.-W."/>
            <person name="Lee S.-Y."/>
        </authorList>
    </citation>
    <scope>NUCLEOTIDE SEQUENCE [LARGE SCALE GENOMIC DNA]</scope>
    <source>
        <strain evidence="3">H21T32</strain>
    </source>
</reference>
<keyword evidence="1" id="KW-0812">Transmembrane</keyword>
<dbReference type="AlphaFoldDB" id="A0A3S9H7Z7"/>
<keyword evidence="1" id="KW-1133">Transmembrane helix</keyword>
<gene>
    <name evidence="2" type="ORF">EJN90_01540</name>
</gene>
<dbReference type="GO" id="GO:0015558">
    <property type="term" value="F:secondary active p-aminobenzoyl-glutamate transmembrane transporter activity"/>
    <property type="evidence" value="ECO:0007669"/>
    <property type="project" value="InterPro"/>
</dbReference>
<dbReference type="InterPro" id="IPR004697">
    <property type="entry name" value="AbgT"/>
</dbReference>
<dbReference type="EMBL" id="CP034465">
    <property type="protein sequence ID" value="AZP03456.1"/>
    <property type="molecule type" value="Genomic_DNA"/>
</dbReference>
<feature type="transmembrane region" description="Helical" evidence="1">
    <location>
        <begin position="218"/>
        <end position="240"/>
    </location>
</feature>
<sequence>MSEKNHPNSAKGTGFLGKIENLGNKLPHPVVIFVLLALLIIVISEITARAGVNATYFDPRTNEQITTYAISLMNKEGIAYLFNNATSNFTGFAPLGTVLVAMLGVGVAEWTGLIGDTLKKLIRSVPTRLLTAVVVLAGIVSNIASDAGYVVVIPLGAIVFAGAGRHPIAGLAAAFAGVSGGFSANLIIGPTDALLTGITNAALESANIDYTMSVTGNWYFMIVSTFILTIVGTWVTTRIIEPRLGEYKGEYMPDDEPLTDLENKGLRNAGIALVLFILVMGILLFPENGALRALDETTGQMTMDYFLGNGLIFAIFFLFAIPGLVYGLTIGKIKDSNDFVESMTQSMKSMGSYIVLAFFAAQFINYFSYTNLGTILSVDGAEFLENIGFKGLPLVISFIVLAAFLDLFMGSASAKWAIMAPIFVPMMFKLGLTPELTQIAYRIADSVVNIITPLMSYFAMILVFMKRYDKRSGLGTLISTMLPYSIAFFISWVLLLIIWYFTNIPVGPDAYMHFR</sequence>
<feature type="transmembrane region" description="Helical" evidence="1">
    <location>
        <begin position="477"/>
        <end position="501"/>
    </location>
</feature>
<keyword evidence="3" id="KW-1185">Reference proteome</keyword>
<name>A0A3S9H7Z7_9LACT</name>
<feature type="transmembrane region" description="Helical" evidence="1">
    <location>
        <begin position="305"/>
        <end position="329"/>
    </location>
</feature>
<feature type="transmembrane region" description="Helical" evidence="1">
    <location>
        <begin position="171"/>
        <end position="188"/>
    </location>
</feature>
<feature type="transmembrane region" description="Helical" evidence="1">
    <location>
        <begin position="446"/>
        <end position="465"/>
    </location>
</feature>
<feature type="transmembrane region" description="Helical" evidence="1">
    <location>
        <begin position="387"/>
        <end position="409"/>
    </location>
</feature>
<feature type="transmembrane region" description="Helical" evidence="1">
    <location>
        <begin position="266"/>
        <end position="285"/>
    </location>
</feature>
<dbReference type="PANTHER" id="PTHR30282:SF0">
    <property type="entry name" value="P-AMINOBENZOYL-GLUTAMATE TRANSPORT PROTEIN"/>
    <property type="match status" value="1"/>
</dbReference>
<dbReference type="OrthoDB" id="3314392at2"/>
<dbReference type="KEGG" id="jeh:EJN90_01540"/>
<keyword evidence="1" id="KW-0472">Membrane</keyword>
<protein>
    <submittedName>
        <fullName evidence="2">AbgT family transporter</fullName>
    </submittedName>
</protein>
<dbReference type="GO" id="GO:1902604">
    <property type="term" value="P:p-aminobenzoyl-glutamate transmembrane transport"/>
    <property type="evidence" value="ECO:0007669"/>
    <property type="project" value="InterPro"/>
</dbReference>
<feature type="transmembrane region" description="Helical" evidence="1">
    <location>
        <begin position="350"/>
        <end position="367"/>
    </location>
</feature>